<feature type="region of interest" description="Disordered" evidence="1">
    <location>
        <begin position="704"/>
        <end position="724"/>
    </location>
</feature>
<reference evidence="2" key="1">
    <citation type="journal article" date="2021" name="Mol. Ecol. Resour.">
        <title>Apolygus lucorum genome provides insights into omnivorousness and mesophyll feeding.</title>
        <authorList>
            <person name="Liu Y."/>
            <person name="Liu H."/>
            <person name="Wang H."/>
            <person name="Huang T."/>
            <person name="Liu B."/>
            <person name="Yang B."/>
            <person name="Yin L."/>
            <person name="Li B."/>
            <person name="Zhang Y."/>
            <person name="Zhang S."/>
            <person name="Jiang F."/>
            <person name="Zhang X."/>
            <person name="Ren Y."/>
            <person name="Wang B."/>
            <person name="Wang S."/>
            <person name="Lu Y."/>
            <person name="Wu K."/>
            <person name="Fan W."/>
            <person name="Wang G."/>
        </authorList>
    </citation>
    <scope>NUCLEOTIDE SEQUENCE</scope>
    <source>
        <strain evidence="2">12Hb</strain>
    </source>
</reference>
<name>A0A8S9Y0K6_APOLU</name>
<dbReference type="InterPro" id="IPR036691">
    <property type="entry name" value="Endo/exonu/phosph_ase_sf"/>
</dbReference>
<dbReference type="EMBL" id="WIXP02000002">
    <property type="protein sequence ID" value="KAF6214319.1"/>
    <property type="molecule type" value="Genomic_DNA"/>
</dbReference>
<feature type="region of interest" description="Disordered" evidence="1">
    <location>
        <begin position="546"/>
        <end position="610"/>
    </location>
</feature>
<dbReference type="SUPFAM" id="SSF56219">
    <property type="entry name" value="DNase I-like"/>
    <property type="match status" value="1"/>
</dbReference>
<dbReference type="OrthoDB" id="6783819at2759"/>
<comment type="caution">
    <text evidence="2">The sequence shown here is derived from an EMBL/GenBank/DDBJ whole genome shotgun (WGS) entry which is preliminary data.</text>
</comment>
<dbReference type="AlphaFoldDB" id="A0A8S9Y0K6"/>
<protein>
    <recommendedName>
        <fullName evidence="4">Reverse transcriptase domain-containing protein</fullName>
    </recommendedName>
</protein>
<evidence type="ECO:0000313" key="3">
    <source>
        <dbReference type="Proteomes" id="UP000466442"/>
    </source>
</evidence>
<evidence type="ECO:0000256" key="1">
    <source>
        <dbReference type="SAM" id="MobiDB-lite"/>
    </source>
</evidence>
<dbReference type="Proteomes" id="UP000466442">
    <property type="component" value="Unassembled WGS sequence"/>
</dbReference>
<gene>
    <name evidence="2" type="ORF">GE061_009059</name>
</gene>
<keyword evidence="3" id="KW-1185">Reference proteome</keyword>
<dbReference type="Gene3D" id="3.60.10.10">
    <property type="entry name" value="Endonuclease/exonuclease/phosphatase"/>
    <property type="match status" value="1"/>
</dbReference>
<dbReference type="PANTHER" id="PTHR47510">
    <property type="entry name" value="REVERSE TRANSCRIPTASE DOMAIN-CONTAINING PROTEIN"/>
    <property type="match status" value="1"/>
</dbReference>
<accession>A0A8S9Y0K6</accession>
<dbReference type="PANTHER" id="PTHR47510:SF3">
    <property type="entry name" value="ENDO_EXONUCLEASE_PHOSPHATASE DOMAIN-CONTAINING PROTEIN"/>
    <property type="match status" value="1"/>
</dbReference>
<proteinExistence type="predicted"/>
<organism evidence="2 3">
    <name type="scientific">Apolygus lucorum</name>
    <name type="common">Small green plant bug</name>
    <name type="synonym">Lygocoris lucorum</name>
    <dbReference type="NCBI Taxonomy" id="248454"/>
    <lineage>
        <taxon>Eukaryota</taxon>
        <taxon>Metazoa</taxon>
        <taxon>Ecdysozoa</taxon>
        <taxon>Arthropoda</taxon>
        <taxon>Hexapoda</taxon>
        <taxon>Insecta</taxon>
        <taxon>Pterygota</taxon>
        <taxon>Neoptera</taxon>
        <taxon>Paraneoptera</taxon>
        <taxon>Hemiptera</taxon>
        <taxon>Heteroptera</taxon>
        <taxon>Panheteroptera</taxon>
        <taxon>Cimicomorpha</taxon>
        <taxon>Miridae</taxon>
        <taxon>Mirini</taxon>
        <taxon>Apolygus</taxon>
    </lineage>
</organism>
<evidence type="ECO:0008006" key="4">
    <source>
        <dbReference type="Google" id="ProtNLM"/>
    </source>
</evidence>
<evidence type="ECO:0000313" key="2">
    <source>
        <dbReference type="EMBL" id="KAF6214319.1"/>
    </source>
</evidence>
<sequence>MLDRYQSVKLLIIVEHHLLPEEIEAYSVLKPDFKLISATSRPQGWGGSCIYAAESIKCKSIDSLCNKSVIGHLEISAIQVSVLKCVIIAVYRPPGGSMDIFYEVMMDVLESRLLSGGMIALAGDFNVHLDKVESDQSVRDFVDFFKSYGLEVNNFEVTRPESHHCLDTVITNIPGTSTTVMSHLFADHYTLHSIFPLAHRQETQIQKMPHRRITEDGILEFCSALPLVVSSSLCAPSGDIIVALVHRIFQEHFPMSFSRRWSRNKDVWFTEDLRTMRDRLLELSDLSRNGLVPRSKVNEYRRQYRLQLHTAQVNYNSTKLKNSTNFARTAWSIINCNKHAHGNLPDNLTASEFADFFQTSVLDCVGSVPRTEVDPMNLLKSVTSRTLGSIFLSPVSELEVLRIIDRMKNSASQDIYGLSAVFLKKAKSSVAPVICKLVNTVFSTGEFPLELKLSKVIPVPKKSKSSSVDEFRPIAQVPLLGKIIEGAICERLREFFESNELLCGEQHGFRRGRSTISSAYKLLAYNRPRMNLLFTKKELREIFKPRTTTPSAHALTPPAPHLRPSQPKGHNTKKGKPPASSKAALRPTQRSPSKPPQPATSKPLYTIPARKRTLTTFTSAAHEAIMHGEPPRSRWNIRPIDIPKTTKRAKVVIDYYQAKNARRFEEYIPNFVHPNNFQIADEIGEVEEFEQLIHRTITSLISPRPIPLQVSPSPGPKRRRRRGRKARALLSKLRSGQLLIITTALSKKRRRVSEDYVPV</sequence>